<dbReference type="SUPFAM" id="SSF53474">
    <property type="entry name" value="alpha/beta-Hydrolases"/>
    <property type="match status" value="1"/>
</dbReference>
<sequence length="251" mass="27464">MITVLACRGIGESLEANTLNDVTRHLDPEHFRVVEVPWPASYGPAPLLVGPAFDESLRTGHTMLLNRVLATKGPIVLLGYSGGAALVGNVAAALTPLQANIIGVGLIADPFMPEWASPGAGEFGIAGSRSIIAGFPVWWLCDPNDVIGRCPRNSPLRTVTDQTRAFSLANLLGWGADLARRLTLQEWQQVAINWRDPSEVRAIYARARRGLAGYLVRGDHQSYHLRTMPGQGVTYTRWLANRINELERSHR</sequence>
<evidence type="ECO:0000313" key="3">
    <source>
        <dbReference type="Proteomes" id="UP001596484"/>
    </source>
</evidence>
<proteinExistence type="predicted"/>
<dbReference type="Gene3D" id="3.40.50.1820">
    <property type="entry name" value="alpha/beta hydrolase"/>
    <property type="match status" value="1"/>
</dbReference>
<gene>
    <name evidence="2" type="ORF">ACFQS9_21760</name>
</gene>
<protein>
    <recommendedName>
        <fullName evidence="4">AB hydrolase-1 domain-containing protein</fullName>
    </recommendedName>
</protein>
<dbReference type="InterPro" id="IPR000675">
    <property type="entry name" value="Cutinase/axe"/>
</dbReference>
<name>A0ABW2S3X5_9NOCA</name>
<dbReference type="RefSeq" id="WP_378408550.1">
    <property type="nucleotide sequence ID" value="NZ_JBHTCS010000026.1"/>
</dbReference>
<reference evidence="3" key="1">
    <citation type="journal article" date="2019" name="Int. J. Syst. Evol. Microbiol.">
        <title>The Global Catalogue of Microorganisms (GCM) 10K type strain sequencing project: providing services to taxonomists for standard genome sequencing and annotation.</title>
        <authorList>
            <consortium name="The Broad Institute Genomics Platform"/>
            <consortium name="The Broad Institute Genome Sequencing Center for Infectious Disease"/>
            <person name="Wu L."/>
            <person name="Ma J."/>
        </authorList>
    </citation>
    <scope>NUCLEOTIDE SEQUENCE [LARGE SCALE GENOMIC DNA]</scope>
    <source>
        <strain evidence="3">ICMP 19430</strain>
    </source>
</reference>
<keyword evidence="1" id="KW-0378">Hydrolase</keyword>
<dbReference type="InterPro" id="IPR029058">
    <property type="entry name" value="AB_hydrolase_fold"/>
</dbReference>
<evidence type="ECO:0008006" key="4">
    <source>
        <dbReference type="Google" id="ProtNLM"/>
    </source>
</evidence>
<comment type="caution">
    <text evidence="2">The sequence shown here is derived from an EMBL/GenBank/DDBJ whole genome shotgun (WGS) entry which is preliminary data.</text>
</comment>
<organism evidence="2 3">
    <name type="scientific">Rhodococcus daqingensis</name>
    <dbReference type="NCBI Taxonomy" id="2479363"/>
    <lineage>
        <taxon>Bacteria</taxon>
        <taxon>Bacillati</taxon>
        <taxon>Actinomycetota</taxon>
        <taxon>Actinomycetes</taxon>
        <taxon>Mycobacteriales</taxon>
        <taxon>Nocardiaceae</taxon>
        <taxon>Rhodococcus</taxon>
    </lineage>
</organism>
<dbReference type="EMBL" id="JBHTCS010000026">
    <property type="protein sequence ID" value="MFC7450528.1"/>
    <property type="molecule type" value="Genomic_DNA"/>
</dbReference>
<accession>A0ABW2S3X5</accession>
<dbReference type="SMART" id="SM01110">
    <property type="entry name" value="Cutinase"/>
    <property type="match status" value="1"/>
</dbReference>
<dbReference type="Proteomes" id="UP001596484">
    <property type="component" value="Unassembled WGS sequence"/>
</dbReference>
<evidence type="ECO:0000256" key="1">
    <source>
        <dbReference type="ARBA" id="ARBA00022801"/>
    </source>
</evidence>
<keyword evidence="3" id="KW-1185">Reference proteome</keyword>
<evidence type="ECO:0000313" key="2">
    <source>
        <dbReference type="EMBL" id="MFC7450528.1"/>
    </source>
</evidence>